<keyword evidence="2" id="KW-1185">Reference proteome</keyword>
<reference evidence="1 2" key="1">
    <citation type="journal article" date="2015" name="Genome Biol. Evol.">
        <title>Comparative Genomics of a Bacterivorous Green Alga Reveals Evolutionary Causalities and Consequences of Phago-Mixotrophic Mode of Nutrition.</title>
        <authorList>
            <person name="Burns J.A."/>
            <person name="Paasch A."/>
            <person name="Narechania A."/>
            <person name="Kim E."/>
        </authorList>
    </citation>
    <scope>NUCLEOTIDE SEQUENCE [LARGE SCALE GENOMIC DNA]</scope>
    <source>
        <strain evidence="1 2">PLY_AMNH</strain>
    </source>
</reference>
<evidence type="ECO:0008006" key="3">
    <source>
        <dbReference type="Google" id="ProtNLM"/>
    </source>
</evidence>
<gene>
    <name evidence="1" type="ORF">CYMTET_20725</name>
</gene>
<dbReference type="SUPFAM" id="SSF48403">
    <property type="entry name" value="Ankyrin repeat"/>
    <property type="match status" value="1"/>
</dbReference>
<organism evidence="1 2">
    <name type="scientific">Cymbomonas tetramitiformis</name>
    <dbReference type="NCBI Taxonomy" id="36881"/>
    <lineage>
        <taxon>Eukaryota</taxon>
        <taxon>Viridiplantae</taxon>
        <taxon>Chlorophyta</taxon>
        <taxon>Pyramimonadophyceae</taxon>
        <taxon>Pyramimonadales</taxon>
        <taxon>Pyramimonadaceae</taxon>
        <taxon>Cymbomonas</taxon>
    </lineage>
</organism>
<dbReference type="AlphaFoldDB" id="A0AAE0G472"/>
<sequence length="112" mass="12324">WPFHGELGVPMIEVRNEKHITLLGWAAANGRTSTAVWLVEHGADLLAPQGEHVPRQVADYAGHWETAEVLGQLARAEFALCSKCGQKGNLHLPNGQPCNCSCEELRSSPFYF</sequence>
<protein>
    <recommendedName>
        <fullName evidence="3">Ankyrin repeat domain-containing protein</fullName>
    </recommendedName>
</protein>
<evidence type="ECO:0000313" key="2">
    <source>
        <dbReference type="Proteomes" id="UP001190700"/>
    </source>
</evidence>
<dbReference type="Proteomes" id="UP001190700">
    <property type="component" value="Unassembled WGS sequence"/>
</dbReference>
<comment type="caution">
    <text evidence="1">The sequence shown here is derived from an EMBL/GenBank/DDBJ whole genome shotgun (WGS) entry which is preliminary data.</text>
</comment>
<dbReference type="InterPro" id="IPR036770">
    <property type="entry name" value="Ankyrin_rpt-contain_sf"/>
</dbReference>
<dbReference type="EMBL" id="LGRX02010144">
    <property type="protein sequence ID" value="KAK3270900.1"/>
    <property type="molecule type" value="Genomic_DNA"/>
</dbReference>
<name>A0AAE0G472_9CHLO</name>
<feature type="non-terminal residue" evidence="1">
    <location>
        <position position="1"/>
    </location>
</feature>
<proteinExistence type="predicted"/>
<accession>A0AAE0G472</accession>
<evidence type="ECO:0000313" key="1">
    <source>
        <dbReference type="EMBL" id="KAK3270900.1"/>
    </source>
</evidence>
<dbReference type="Gene3D" id="1.25.40.20">
    <property type="entry name" value="Ankyrin repeat-containing domain"/>
    <property type="match status" value="1"/>
</dbReference>